<proteinExistence type="predicted"/>
<gene>
    <name evidence="2" type="ORF">LGLO00237_LOCUS5286</name>
</gene>
<evidence type="ECO:0000256" key="1">
    <source>
        <dbReference type="SAM" id="MobiDB-lite"/>
    </source>
</evidence>
<dbReference type="AlphaFoldDB" id="A0A7S3YHQ1"/>
<reference evidence="2" key="1">
    <citation type="submission" date="2021-01" db="EMBL/GenBank/DDBJ databases">
        <authorList>
            <person name="Corre E."/>
            <person name="Pelletier E."/>
            <person name="Niang G."/>
            <person name="Scheremetjew M."/>
            <person name="Finn R."/>
            <person name="Kale V."/>
            <person name="Holt S."/>
            <person name="Cochrane G."/>
            <person name="Meng A."/>
            <person name="Brown T."/>
            <person name="Cohen L."/>
        </authorList>
    </citation>
    <scope>NUCLEOTIDE SEQUENCE</scope>
    <source>
        <strain evidence="2">CCCM811</strain>
    </source>
</reference>
<sequence length="103" mass="11451">MGRRGLSRYRFKTSDMKARKPKTAWMAISKELSTRVQPSIGWPPTVSILRATSAPIVSVPVCIKCCDATSITAAPWSFMSHDRGPPQKWNTVSDKDEEELGTI</sequence>
<dbReference type="EMBL" id="HBIV01007155">
    <property type="protein sequence ID" value="CAE0652007.1"/>
    <property type="molecule type" value="Transcribed_RNA"/>
</dbReference>
<accession>A0A7S3YHQ1</accession>
<organism evidence="2">
    <name type="scientific">Lotharella globosa</name>
    <dbReference type="NCBI Taxonomy" id="91324"/>
    <lineage>
        <taxon>Eukaryota</taxon>
        <taxon>Sar</taxon>
        <taxon>Rhizaria</taxon>
        <taxon>Cercozoa</taxon>
        <taxon>Chlorarachniophyceae</taxon>
        <taxon>Lotharella</taxon>
    </lineage>
</organism>
<feature type="region of interest" description="Disordered" evidence="1">
    <location>
        <begin position="81"/>
        <end position="103"/>
    </location>
</feature>
<protein>
    <submittedName>
        <fullName evidence="2">Uncharacterized protein</fullName>
    </submittedName>
</protein>
<evidence type="ECO:0000313" key="2">
    <source>
        <dbReference type="EMBL" id="CAE0652007.1"/>
    </source>
</evidence>
<name>A0A7S3YHQ1_9EUKA</name>